<feature type="binding site" evidence="12">
    <location>
        <position position="341"/>
    </location>
    <ligand>
        <name>Mg(2+)</name>
        <dbReference type="ChEBI" id="CHEBI:18420"/>
        <label>1</label>
    </ligand>
</feature>
<feature type="region of interest" description="Disordered" evidence="13">
    <location>
        <begin position="215"/>
        <end position="262"/>
    </location>
</feature>
<dbReference type="GO" id="GO:0005739">
    <property type="term" value="C:mitochondrion"/>
    <property type="evidence" value="ECO:0000318"/>
    <property type="project" value="GO_Central"/>
</dbReference>
<dbReference type="OrthoDB" id="410104at2759"/>
<dbReference type="PANTHER" id="PTHR16222:SF24">
    <property type="entry name" value="ADP-RIBOSYLHYDROLASE ARH3"/>
    <property type="match status" value="1"/>
</dbReference>
<gene>
    <name evidence="15" type="primary">LOC118403597</name>
</gene>
<keyword evidence="12" id="KW-0460">Magnesium</keyword>
<evidence type="ECO:0000256" key="4">
    <source>
        <dbReference type="ARBA" id="ARBA00041057"/>
    </source>
</evidence>
<dbReference type="AlphaFoldDB" id="A0A9J7HEM4"/>
<dbReference type="GO" id="GO:0005634">
    <property type="term" value="C:nucleus"/>
    <property type="evidence" value="ECO:0000318"/>
    <property type="project" value="GO_Central"/>
</dbReference>
<evidence type="ECO:0000313" key="15">
    <source>
        <dbReference type="RefSeq" id="XP_035658254.1"/>
    </source>
</evidence>
<feature type="compositionally biased region" description="Polar residues" evidence="13">
    <location>
        <begin position="216"/>
        <end position="239"/>
    </location>
</feature>
<feature type="binding site" evidence="12">
    <location>
        <position position="61"/>
    </location>
    <ligand>
        <name>Mg(2+)</name>
        <dbReference type="ChEBI" id="CHEBI:18420"/>
        <label>1</label>
    </ligand>
</feature>
<comment type="cofactor">
    <cofactor evidence="12">
        <name>Mg(2+)</name>
        <dbReference type="ChEBI" id="CHEBI:18420"/>
    </cofactor>
    <text evidence="12">Binds 2 magnesium ions per subunit.</text>
</comment>
<keyword evidence="3" id="KW-0378">Hydrolase</keyword>
<organism evidence="14 15">
    <name type="scientific">Branchiostoma floridae</name>
    <name type="common">Florida lancelet</name>
    <name type="synonym">Amphioxus</name>
    <dbReference type="NCBI Taxonomy" id="7739"/>
    <lineage>
        <taxon>Eukaryota</taxon>
        <taxon>Metazoa</taxon>
        <taxon>Chordata</taxon>
        <taxon>Cephalochordata</taxon>
        <taxon>Leptocardii</taxon>
        <taxon>Amphioxiformes</taxon>
        <taxon>Branchiostomatidae</taxon>
        <taxon>Branchiostoma</taxon>
    </lineage>
</organism>
<dbReference type="Gene3D" id="1.10.4080.10">
    <property type="entry name" value="ADP-ribosylation/Crystallin J1"/>
    <property type="match status" value="1"/>
</dbReference>
<dbReference type="InterPro" id="IPR050792">
    <property type="entry name" value="ADP-ribosylglycohydrolase"/>
</dbReference>
<feature type="region of interest" description="Disordered" evidence="13">
    <location>
        <begin position="388"/>
        <end position="414"/>
    </location>
</feature>
<dbReference type="InterPro" id="IPR036705">
    <property type="entry name" value="Ribosyl_crysJ1_sf"/>
</dbReference>
<accession>A0A9J7HEM4</accession>
<keyword evidence="14" id="KW-1185">Reference proteome</keyword>
<evidence type="ECO:0000256" key="8">
    <source>
        <dbReference type="ARBA" id="ARBA00042850"/>
    </source>
</evidence>
<feature type="compositionally biased region" description="Basic and acidic residues" evidence="13">
    <location>
        <begin position="247"/>
        <end position="256"/>
    </location>
</feature>
<dbReference type="GeneID" id="118403597"/>
<dbReference type="KEGG" id="bfo:118403597"/>
<evidence type="ECO:0000313" key="14">
    <source>
        <dbReference type="Proteomes" id="UP000001554"/>
    </source>
</evidence>
<evidence type="ECO:0000256" key="13">
    <source>
        <dbReference type="SAM" id="MobiDB-lite"/>
    </source>
</evidence>
<evidence type="ECO:0000256" key="6">
    <source>
        <dbReference type="ARBA" id="ARBA00042471"/>
    </source>
</evidence>
<comment type="similarity">
    <text evidence="1">Belongs to the ADP-ribosylglycohydrolase family.</text>
</comment>
<dbReference type="RefSeq" id="XP_035658254.1">
    <property type="nucleotide sequence ID" value="XM_035802361.1"/>
</dbReference>
<feature type="binding site" evidence="12">
    <location>
        <position position="62"/>
    </location>
    <ligand>
        <name>Mg(2+)</name>
        <dbReference type="ChEBI" id="CHEBI:18420"/>
        <label>1</label>
    </ligand>
</feature>
<evidence type="ECO:0000256" key="9">
    <source>
        <dbReference type="ARBA" id="ARBA00043187"/>
    </source>
</evidence>
<name>A0A9J7HEM4_BRAFL</name>
<comment type="catalytic activity">
    <reaction evidence="11">
        <text>alpha-NAD(+) + H2O = ADP-D-ribose + nicotinamide + H(+)</text>
        <dbReference type="Rhea" id="RHEA:68792"/>
        <dbReference type="ChEBI" id="CHEBI:15377"/>
        <dbReference type="ChEBI" id="CHEBI:15378"/>
        <dbReference type="ChEBI" id="CHEBI:17154"/>
        <dbReference type="ChEBI" id="CHEBI:57967"/>
        <dbReference type="ChEBI" id="CHEBI:77017"/>
    </reaction>
</comment>
<evidence type="ECO:0000256" key="11">
    <source>
        <dbReference type="ARBA" id="ARBA00049015"/>
    </source>
</evidence>
<proteinExistence type="inferred from homology"/>
<evidence type="ECO:0000256" key="5">
    <source>
        <dbReference type="ARBA" id="ARBA00042398"/>
    </source>
</evidence>
<protein>
    <recommendedName>
        <fullName evidence="4">ADP-ribosylhydrolase ARH3</fullName>
        <ecNumber evidence="2">3.2.1.143</ecNumber>
    </recommendedName>
    <alternativeName>
        <fullName evidence="5">ADP-ribose glycohydrolase ARH3</fullName>
    </alternativeName>
    <alternativeName>
        <fullName evidence="6">ADP-ribosylhydrolase 3</fullName>
    </alternativeName>
    <alternativeName>
        <fullName evidence="9">O-acetyl-ADP-ribose deacetylase ARH3</fullName>
    </alternativeName>
    <alternativeName>
        <fullName evidence="10">Poly(ADP-ribose) glycohydrolase ARH3</fullName>
    </alternativeName>
    <alternativeName>
        <fullName evidence="8">[Protein ADP-ribosylarginine] hydrolase-like protein 2</fullName>
    </alternativeName>
    <alternativeName>
        <fullName evidence="7">[Protein ADP-ribosylserine] hydrolase</fullName>
    </alternativeName>
</protein>
<dbReference type="GO" id="GO:0046872">
    <property type="term" value="F:metal ion binding"/>
    <property type="evidence" value="ECO:0007669"/>
    <property type="project" value="UniProtKB-KW"/>
</dbReference>
<reference evidence="14" key="1">
    <citation type="journal article" date="2020" name="Nat. Ecol. Evol.">
        <title>Deeply conserved synteny resolves early events in vertebrate evolution.</title>
        <authorList>
            <person name="Simakov O."/>
            <person name="Marletaz F."/>
            <person name="Yue J.X."/>
            <person name="O'Connell B."/>
            <person name="Jenkins J."/>
            <person name="Brandt A."/>
            <person name="Calef R."/>
            <person name="Tung C.H."/>
            <person name="Huang T.K."/>
            <person name="Schmutz J."/>
            <person name="Satoh N."/>
            <person name="Yu J.K."/>
            <person name="Putnam N.H."/>
            <person name="Green R.E."/>
            <person name="Rokhsar D.S."/>
        </authorList>
    </citation>
    <scope>NUCLEOTIDE SEQUENCE [LARGE SCALE GENOMIC DNA]</scope>
    <source>
        <strain evidence="14">S238N-H82</strain>
    </source>
</reference>
<evidence type="ECO:0000256" key="3">
    <source>
        <dbReference type="ARBA" id="ARBA00022801"/>
    </source>
</evidence>
<dbReference type="OMA" id="HMEHVEA"/>
<reference evidence="15" key="2">
    <citation type="submission" date="2025-08" db="UniProtKB">
        <authorList>
            <consortium name="RefSeq"/>
        </authorList>
    </citation>
    <scope>IDENTIFICATION</scope>
    <source>
        <strain evidence="15">S238N-H82</strain>
        <tissue evidence="15">Testes</tissue>
    </source>
</reference>
<dbReference type="GO" id="GO:0004649">
    <property type="term" value="F:poly(ADP-ribose) glycohydrolase activity"/>
    <property type="evidence" value="ECO:0007669"/>
    <property type="project" value="UniProtKB-EC"/>
</dbReference>
<dbReference type="Pfam" id="PF03747">
    <property type="entry name" value="ADP_ribosyl_GH"/>
    <property type="match status" value="1"/>
</dbReference>
<evidence type="ECO:0000256" key="10">
    <source>
        <dbReference type="ARBA" id="ARBA00043193"/>
    </source>
</evidence>
<evidence type="ECO:0000256" key="12">
    <source>
        <dbReference type="PIRSR" id="PIRSR605502-1"/>
    </source>
</evidence>
<dbReference type="SUPFAM" id="SSF101478">
    <property type="entry name" value="ADP-ribosylglycohydrolase"/>
    <property type="match status" value="1"/>
</dbReference>
<evidence type="ECO:0000256" key="2">
    <source>
        <dbReference type="ARBA" id="ARBA00012255"/>
    </source>
</evidence>
<feature type="binding site" evidence="12">
    <location>
        <position position="60"/>
    </location>
    <ligand>
        <name>Mg(2+)</name>
        <dbReference type="ChEBI" id="CHEBI:18420"/>
        <label>1</label>
    </ligand>
</feature>
<feature type="binding site" evidence="12">
    <location>
        <position position="340"/>
    </location>
    <ligand>
        <name>Mg(2+)</name>
        <dbReference type="ChEBI" id="CHEBI:18420"/>
        <label>1</label>
    </ligand>
</feature>
<keyword evidence="12" id="KW-0479">Metal-binding</keyword>
<dbReference type="EC" id="3.2.1.143" evidence="2"/>
<dbReference type="PANTHER" id="PTHR16222">
    <property type="entry name" value="ADP-RIBOSYLGLYCOHYDROLASE"/>
    <property type="match status" value="1"/>
</dbReference>
<sequence length="414" mass="45067">MTEMASVAQILRSRFRGCLAAAVAGDCIGAEFEGRCRPVDKILGYVEHVNKQRGREVEFTDDTAMARSVASSLIECKGFDARDMATRFAKEYKRESGRGYGGNVITVFYRLLDEGLQDVFEPAREQFDGRGSYGNGGAMRVAPVALYAYGNVEKVQDVAKQTAMITHFNREGYNGAILEALAVHLALQQSKDENLNVVKFVDNLLEKMRIVEVNDAGSSQSEGQAVGQSEDNKTGQSEGTEGDQSEEEKGSKEAASSKEASLPDQPYCAKLEIMKEFLQREKVSRQEVQDQLGNDIKALNSVPAAIFSFLHCTRSVDDIPTDNALERTIIYAISLGGDTDTIATMAGAIAGAYYGIEYVPPPWMKACEGANDAVRFADQLYCLATGETIEKDNGDEDSEDAQNKGDGAKPSTTE</sequence>
<dbReference type="Proteomes" id="UP000001554">
    <property type="component" value="Chromosome 16"/>
</dbReference>
<feature type="binding site" evidence="12">
    <location>
        <position position="338"/>
    </location>
    <ligand>
        <name>Mg(2+)</name>
        <dbReference type="ChEBI" id="CHEBI:18420"/>
        <label>1</label>
    </ligand>
</feature>
<evidence type="ECO:0000256" key="7">
    <source>
        <dbReference type="ARBA" id="ARBA00042722"/>
    </source>
</evidence>
<evidence type="ECO:0000256" key="1">
    <source>
        <dbReference type="ARBA" id="ARBA00010702"/>
    </source>
</evidence>
<dbReference type="InterPro" id="IPR005502">
    <property type="entry name" value="Ribosyl_crysJ1"/>
</dbReference>